<evidence type="ECO:0000256" key="1">
    <source>
        <dbReference type="SAM" id="Coils"/>
    </source>
</evidence>
<gene>
    <name evidence="4" type="ORF">Q9K01_11710</name>
</gene>
<feature type="domain" description="Multidrug resistance protein MdtA-like alpha-helical hairpin" evidence="3">
    <location>
        <begin position="123"/>
        <end position="184"/>
    </location>
</feature>
<dbReference type="EMBL" id="JAVAIL010000003">
    <property type="protein sequence ID" value="MDP4540293.1"/>
    <property type="molecule type" value="Genomic_DNA"/>
</dbReference>
<feature type="chain" id="PRO_5045527506" description="Multidrug resistance protein MdtA-like alpha-helical hairpin domain-containing protein" evidence="2">
    <location>
        <begin position="23"/>
        <end position="444"/>
    </location>
</feature>
<accession>A0ABT9HAJ5</accession>
<reference evidence="4 5" key="1">
    <citation type="submission" date="2023-08" db="EMBL/GenBank/DDBJ databases">
        <title>genomic of DY56.</title>
        <authorList>
            <person name="Wang Y."/>
        </authorList>
    </citation>
    <scope>NUCLEOTIDE SEQUENCE [LARGE SCALE GENOMIC DNA]</scope>
    <source>
        <strain evidence="4 5">DY56-A-20</strain>
    </source>
</reference>
<evidence type="ECO:0000313" key="5">
    <source>
        <dbReference type="Proteomes" id="UP001235664"/>
    </source>
</evidence>
<dbReference type="PROSITE" id="PS51257">
    <property type="entry name" value="PROKAR_LIPOPROTEIN"/>
    <property type="match status" value="1"/>
</dbReference>
<evidence type="ECO:0000259" key="3">
    <source>
        <dbReference type="Pfam" id="PF25876"/>
    </source>
</evidence>
<dbReference type="Gene3D" id="2.40.30.170">
    <property type="match status" value="1"/>
</dbReference>
<dbReference type="Proteomes" id="UP001235664">
    <property type="component" value="Unassembled WGS sequence"/>
</dbReference>
<feature type="signal peptide" evidence="2">
    <location>
        <begin position="1"/>
        <end position="22"/>
    </location>
</feature>
<proteinExistence type="predicted"/>
<evidence type="ECO:0000313" key="4">
    <source>
        <dbReference type="EMBL" id="MDP4540293.1"/>
    </source>
</evidence>
<organism evidence="4 5">
    <name type="scientific">Qipengyuania benthica</name>
    <dbReference type="NCBI Taxonomy" id="3067651"/>
    <lineage>
        <taxon>Bacteria</taxon>
        <taxon>Pseudomonadati</taxon>
        <taxon>Pseudomonadota</taxon>
        <taxon>Alphaproteobacteria</taxon>
        <taxon>Sphingomonadales</taxon>
        <taxon>Erythrobacteraceae</taxon>
        <taxon>Qipengyuania</taxon>
    </lineage>
</organism>
<keyword evidence="5" id="KW-1185">Reference proteome</keyword>
<dbReference type="PANTHER" id="PTHR30469">
    <property type="entry name" value="MULTIDRUG RESISTANCE PROTEIN MDTA"/>
    <property type="match status" value="1"/>
</dbReference>
<comment type="caution">
    <text evidence="4">The sequence shown here is derived from an EMBL/GenBank/DDBJ whole genome shotgun (WGS) entry which is preliminary data.</text>
</comment>
<dbReference type="Pfam" id="PF25876">
    <property type="entry name" value="HH_MFP_RND"/>
    <property type="match status" value="1"/>
</dbReference>
<dbReference type="Gene3D" id="2.40.50.100">
    <property type="match status" value="1"/>
</dbReference>
<sequence length="444" mass="47325">MKFRFLLSASIMLALSACGSGAEDADGEETEAAAQAQAISVRVARVQTGDIQSWVYAQGTARAGEREFLSFESAGRVAYVDPRLDEGDRVRRGQVIAYQQQARAEAGVANARANLAGARTEVAVAQANQREAAANLELAQETFERYRQLLALNSASEQEYDEAEARLAQARAAKAKADAQLASVRSSVNAARAQVDEAQVSVSESRIVSPINGVIARLNIEQGRYFSPQTLQTGSESGALSTVPVVIINPSFFEITVQLPAFERDAIEVGSEVLIDAGGSTEATGQQAAERPGIGSGRAPGLAVSDYAVGGRVTAISPSLDPERRSFQVTIRSNSGSVRLQDGEFVTTWIAGREATDTVIVPYDAIRFEDNAAYVFVYDPQTRVARRTAIQLGLQGIEGVAVISGLDAGTPIVTSGVERLSDGDRVRRIGEQRRRSGSRTGEAQ</sequence>
<keyword evidence="2" id="KW-0732">Signal</keyword>
<keyword evidence="1" id="KW-0175">Coiled coil</keyword>
<evidence type="ECO:0000256" key="2">
    <source>
        <dbReference type="SAM" id="SignalP"/>
    </source>
</evidence>
<dbReference type="InterPro" id="IPR058624">
    <property type="entry name" value="MdtA-like_HH"/>
</dbReference>
<dbReference type="Gene3D" id="1.10.287.470">
    <property type="entry name" value="Helix hairpin bin"/>
    <property type="match status" value="1"/>
</dbReference>
<dbReference type="Gene3D" id="2.40.420.20">
    <property type="match status" value="1"/>
</dbReference>
<feature type="coiled-coil region" evidence="1">
    <location>
        <begin position="108"/>
        <end position="180"/>
    </location>
</feature>
<name>A0ABT9HAJ5_9SPHN</name>
<dbReference type="PANTHER" id="PTHR30469:SF15">
    <property type="entry name" value="HLYD FAMILY OF SECRETION PROTEINS"/>
    <property type="match status" value="1"/>
</dbReference>
<dbReference type="RefSeq" id="WP_305930425.1">
    <property type="nucleotide sequence ID" value="NZ_JAVAIL010000003.1"/>
</dbReference>
<dbReference type="SUPFAM" id="SSF111369">
    <property type="entry name" value="HlyD-like secretion proteins"/>
    <property type="match status" value="1"/>
</dbReference>
<protein>
    <recommendedName>
        <fullName evidence="3">Multidrug resistance protein MdtA-like alpha-helical hairpin domain-containing protein</fullName>
    </recommendedName>
</protein>